<dbReference type="Proteomes" id="UP001212841">
    <property type="component" value="Unassembled WGS sequence"/>
</dbReference>
<evidence type="ECO:0000256" key="1">
    <source>
        <dbReference type="ARBA" id="ARBA00005043"/>
    </source>
</evidence>
<dbReference type="PANTHER" id="PTHR16184">
    <property type="entry name" value="ELONGATOR COMPLEX PROTEIN 6"/>
    <property type="match status" value="1"/>
</dbReference>
<dbReference type="CDD" id="cd19495">
    <property type="entry name" value="Elp6"/>
    <property type="match status" value="1"/>
</dbReference>
<sequence>MYPALDSALNWSINQLQTSSSGSPHSRFILLTDELSADGSFLIHHFIGRQLKKDVTQSRVLLVGLAQSQDHYLNVGKKLGYNLTTSSRASTFHFLDPLSPTIPVPSHTTDPKASQTFVQSLYKTIATKLLDTRATEGYAISWSLIFDDISLLLYSGIAVQDVLWLVGACRALIINLRGHLVVLSHADVTTTEDVEQTALNRSLGHMSDYMLEVRSLESGVTHGVTGQLSLMKGPLLDDPNFHPQVLHYTITDSCVQFSAKGYSGGVL</sequence>
<reference evidence="3" key="1">
    <citation type="submission" date="2020-05" db="EMBL/GenBank/DDBJ databases">
        <title>Phylogenomic resolution of chytrid fungi.</title>
        <authorList>
            <person name="Stajich J.E."/>
            <person name="Amses K."/>
            <person name="Simmons R."/>
            <person name="Seto K."/>
            <person name="Myers J."/>
            <person name="Bonds A."/>
            <person name="Quandt C.A."/>
            <person name="Barry K."/>
            <person name="Liu P."/>
            <person name="Grigoriev I."/>
            <person name="Longcore J.E."/>
            <person name="James T.Y."/>
        </authorList>
    </citation>
    <scope>NUCLEOTIDE SEQUENCE</scope>
    <source>
        <strain evidence="3">JEL0318</strain>
    </source>
</reference>
<organism evidence="3 4">
    <name type="scientific">Rhizophlyctis rosea</name>
    <dbReference type="NCBI Taxonomy" id="64517"/>
    <lineage>
        <taxon>Eukaryota</taxon>
        <taxon>Fungi</taxon>
        <taxon>Fungi incertae sedis</taxon>
        <taxon>Chytridiomycota</taxon>
        <taxon>Chytridiomycota incertae sedis</taxon>
        <taxon>Chytridiomycetes</taxon>
        <taxon>Rhizophlyctidales</taxon>
        <taxon>Rhizophlyctidaceae</taxon>
        <taxon>Rhizophlyctis</taxon>
    </lineage>
</organism>
<dbReference type="InterPro" id="IPR027417">
    <property type="entry name" value="P-loop_NTPase"/>
</dbReference>
<gene>
    <name evidence="3" type="primary">ELP6</name>
    <name evidence="3" type="ORF">HK097_000456</name>
</gene>
<dbReference type="PANTHER" id="PTHR16184:SF6">
    <property type="entry name" value="ELONGATOR COMPLEX PROTEIN 6"/>
    <property type="match status" value="1"/>
</dbReference>
<keyword evidence="4" id="KW-1185">Reference proteome</keyword>
<dbReference type="InterPro" id="IPR018627">
    <property type="entry name" value="ELP6"/>
</dbReference>
<comment type="pathway">
    <text evidence="1">tRNA modification; 5-methoxycarbonylmethyl-2-thiouridine-tRNA biosynthesis.</text>
</comment>
<dbReference type="EMBL" id="JADGJD010001079">
    <property type="protein sequence ID" value="KAJ3046848.1"/>
    <property type="molecule type" value="Genomic_DNA"/>
</dbReference>
<evidence type="ECO:0000313" key="3">
    <source>
        <dbReference type="EMBL" id="KAJ3046848.1"/>
    </source>
</evidence>
<dbReference type="Gene3D" id="3.40.50.300">
    <property type="entry name" value="P-loop containing nucleotide triphosphate hydrolases"/>
    <property type="match status" value="1"/>
</dbReference>
<comment type="caution">
    <text evidence="3">The sequence shown here is derived from an EMBL/GenBank/DDBJ whole genome shotgun (WGS) entry which is preliminary data.</text>
</comment>
<dbReference type="GO" id="GO:0033588">
    <property type="term" value="C:elongator holoenzyme complex"/>
    <property type="evidence" value="ECO:0007669"/>
    <property type="project" value="InterPro"/>
</dbReference>
<dbReference type="AlphaFoldDB" id="A0AAD5S828"/>
<comment type="similarity">
    <text evidence="2">Belongs to the ELP6 family.</text>
</comment>
<evidence type="ECO:0000256" key="2">
    <source>
        <dbReference type="ARBA" id="ARBA00008837"/>
    </source>
</evidence>
<protein>
    <submittedName>
        <fullName evidence="3">Elongator subunit elp6</fullName>
    </submittedName>
</protein>
<dbReference type="Pfam" id="PF09807">
    <property type="entry name" value="ELP6"/>
    <property type="match status" value="1"/>
</dbReference>
<name>A0AAD5S828_9FUNG</name>
<proteinExistence type="inferred from homology"/>
<accession>A0AAD5S828</accession>
<evidence type="ECO:0000313" key="4">
    <source>
        <dbReference type="Proteomes" id="UP001212841"/>
    </source>
</evidence>
<dbReference type="GO" id="GO:0002098">
    <property type="term" value="P:tRNA wobble uridine modification"/>
    <property type="evidence" value="ECO:0007669"/>
    <property type="project" value="InterPro"/>
</dbReference>